<accession>A0A934QLS4</accession>
<dbReference type="CDD" id="cd08891">
    <property type="entry name" value="SRPBCC_CalC"/>
    <property type="match status" value="1"/>
</dbReference>
<keyword evidence="4" id="KW-1185">Reference proteome</keyword>
<comment type="similarity">
    <text evidence="1">Belongs to the AHA1 family.</text>
</comment>
<reference evidence="3" key="1">
    <citation type="submission" date="2017-08" db="EMBL/GenBank/DDBJ databases">
        <authorList>
            <person name="Imhoff J.F."/>
            <person name="Rahn T."/>
            <person name="Kuenzel S."/>
            <person name="Neulinger S.C."/>
        </authorList>
    </citation>
    <scope>NUCLEOTIDE SEQUENCE</scope>
    <source>
        <strain evidence="3">DSM 9154</strain>
    </source>
</reference>
<dbReference type="InterPro" id="IPR023393">
    <property type="entry name" value="START-like_dom_sf"/>
</dbReference>
<evidence type="ECO:0000313" key="3">
    <source>
        <dbReference type="EMBL" id="MBK1699181.1"/>
    </source>
</evidence>
<dbReference type="InterPro" id="IPR013538">
    <property type="entry name" value="ASHA1/2-like_C"/>
</dbReference>
<reference evidence="3" key="2">
    <citation type="journal article" date="2020" name="Microorganisms">
        <title>Osmotic Adaptation and Compatible Solute Biosynthesis of Phototrophic Bacteria as Revealed from Genome Analyses.</title>
        <authorList>
            <person name="Imhoff J.F."/>
            <person name="Rahn T."/>
            <person name="Kunzel S."/>
            <person name="Keller A."/>
            <person name="Neulinger S.C."/>
        </authorList>
    </citation>
    <scope>NUCLEOTIDE SEQUENCE</scope>
    <source>
        <strain evidence="3">DSM 9154</strain>
    </source>
</reference>
<name>A0A934QLS4_9PROT</name>
<evidence type="ECO:0000256" key="1">
    <source>
        <dbReference type="ARBA" id="ARBA00006817"/>
    </source>
</evidence>
<dbReference type="AlphaFoldDB" id="A0A934QLS4"/>
<gene>
    <name evidence="3" type="ORF">CKO21_18200</name>
</gene>
<dbReference type="SUPFAM" id="SSF55961">
    <property type="entry name" value="Bet v1-like"/>
    <property type="match status" value="1"/>
</dbReference>
<dbReference type="Pfam" id="PF08327">
    <property type="entry name" value="AHSA1"/>
    <property type="match status" value="1"/>
</dbReference>
<proteinExistence type="inferred from homology"/>
<comment type="caution">
    <text evidence="3">The sequence shown here is derived from an EMBL/GenBank/DDBJ whole genome shotgun (WGS) entry which is preliminary data.</text>
</comment>
<protein>
    <recommendedName>
        <fullName evidence="2">Activator of Hsp90 ATPase homologue 1/2-like C-terminal domain-containing protein</fullName>
    </recommendedName>
</protein>
<dbReference type="EMBL" id="NRRE01000035">
    <property type="protein sequence ID" value="MBK1699181.1"/>
    <property type="molecule type" value="Genomic_DNA"/>
</dbReference>
<dbReference type="Proteomes" id="UP000778970">
    <property type="component" value="Unassembled WGS sequence"/>
</dbReference>
<sequence>MTSDDDTVTRTVIVPLAPAEVWTLFVARFQDWWPQAYSFSQDRLSTIGIEPKSGGRCFERDVKGQEITWGTVTKADPPDHLAFLWQITADRRIEPDPAQASEVEVAFEATDTSTRVTLTHRAFQRHGDDWRAYRDGMASEQGWHYCLDCLADAARTAGYS</sequence>
<dbReference type="RefSeq" id="WP_051432294.1">
    <property type="nucleotide sequence ID" value="NZ_NRRE01000035.1"/>
</dbReference>
<feature type="domain" description="Activator of Hsp90 ATPase homologue 1/2-like C-terminal" evidence="2">
    <location>
        <begin position="18"/>
        <end position="153"/>
    </location>
</feature>
<evidence type="ECO:0000313" key="4">
    <source>
        <dbReference type="Proteomes" id="UP000778970"/>
    </source>
</evidence>
<dbReference type="Gene3D" id="3.30.530.20">
    <property type="match status" value="1"/>
</dbReference>
<evidence type="ECO:0000259" key="2">
    <source>
        <dbReference type="Pfam" id="PF08327"/>
    </source>
</evidence>
<organism evidence="3 4">
    <name type="scientific">Rhodovibrio salinarum</name>
    <dbReference type="NCBI Taxonomy" id="1087"/>
    <lineage>
        <taxon>Bacteria</taxon>
        <taxon>Pseudomonadati</taxon>
        <taxon>Pseudomonadota</taxon>
        <taxon>Alphaproteobacteria</taxon>
        <taxon>Rhodospirillales</taxon>
        <taxon>Rhodovibrionaceae</taxon>
        <taxon>Rhodovibrio</taxon>
    </lineage>
</organism>